<dbReference type="Proteomes" id="UP000198906">
    <property type="component" value="Unassembled WGS sequence"/>
</dbReference>
<gene>
    <name evidence="2" type="ORF">GA0074694_4194</name>
</gene>
<dbReference type="Gene3D" id="3.60.40.10">
    <property type="entry name" value="PPM-type phosphatase domain"/>
    <property type="match status" value="1"/>
</dbReference>
<protein>
    <submittedName>
        <fullName evidence="2">Protein phosphatase 2C</fullName>
    </submittedName>
</protein>
<feature type="domain" description="PPM-type phosphatase" evidence="1">
    <location>
        <begin position="42"/>
        <end position="243"/>
    </location>
</feature>
<dbReference type="STRING" id="47866.GA0074694_4194"/>
<evidence type="ECO:0000259" key="1">
    <source>
        <dbReference type="Pfam" id="PF13672"/>
    </source>
</evidence>
<dbReference type="InterPro" id="IPR036457">
    <property type="entry name" value="PPM-type-like_dom_sf"/>
</dbReference>
<dbReference type="EMBL" id="FMHU01000002">
    <property type="protein sequence ID" value="SCL25344.1"/>
    <property type="molecule type" value="Genomic_DNA"/>
</dbReference>
<sequence length="290" mass="31052">MQVSYASWVGSRYFGDPADPYGVALPAPAGPAPVTREDDERVNEDRVFASNDTVVVLDGATQMRAETGCRHDVAWFVDRLGCHLAAALATEPDNSPETALARAIVDVRGLHEDSCDLTHADSPSATVAILRCRGAKLEYLVLCDTVIAFRRRGGNVHVVTDERLRRLPDDTQATKRALRNRIGGFWVAGTDPAAARNAVSGRVELADVDAALVLTDGVTRLVERYGVSWPQLFALAETGGPDAVLRRLRAAEAATEPGRFPDKTHDDATLVLCALAAPAGPAHHSEGGNR</sequence>
<accession>A0A1C6S798</accession>
<evidence type="ECO:0000313" key="2">
    <source>
        <dbReference type="EMBL" id="SCL25344.1"/>
    </source>
</evidence>
<name>A0A1C6S798_9ACTN</name>
<keyword evidence="3" id="KW-1185">Reference proteome</keyword>
<evidence type="ECO:0000313" key="3">
    <source>
        <dbReference type="Proteomes" id="UP000198906"/>
    </source>
</evidence>
<reference evidence="3" key="1">
    <citation type="submission" date="2016-06" db="EMBL/GenBank/DDBJ databases">
        <authorList>
            <person name="Varghese N."/>
        </authorList>
    </citation>
    <scope>NUCLEOTIDE SEQUENCE [LARGE SCALE GENOMIC DNA]</scope>
    <source>
        <strain evidence="3">DSM 46123</strain>
    </source>
</reference>
<dbReference type="SUPFAM" id="SSF81606">
    <property type="entry name" value="PP2C-like"/>
    <property type="match status" value="1"/>
</dbReference>
<dbReference type="Pfam" id="PF13672">
    <property type="entry name" value="PP2C_2"/>
    <property type="match status" value="1"/>
</dbReference>
<organism evidence="2 3">
    <name type="scientific">Micromonospora inyonensis</name>
    <dbReference type="NCBI Taxonomy" id="47866"/>
    <lineage>
        <taxon>Bacteria</taxon>
        <taxon>Bacillati</taxon>
        <taxon>Actinomycetota</taxon>
        <taxon>Actinomycetes</taxon>
        <taxon>Micromonosporales</taxon>
        <taxon>Micromonosporaceae</taxon>
        <taxon>Micromonospora</taxon>
    </lineage>
</organism>
<dbReference type="AlphaFoldDB" id="A0A1C6S798"/>
<dbReference type="InterPro" id="IPR001932">
    <property type="entry name" value="PPM-type_phosphatase-like_dom"/>
</dbReference>
<dbReference type="RefSeq" id="WP_091460857.1">
    <property type="nucleotide sequence ID" value="NZ_FMHU01000002.1"/>
</dbReference>
<proteinExistence type="predicted"/>